<sequence>MHNSIKKYLPTTKTTSNENCPKPRLSTSLQPCSNHLSTDDVEIIFPTVKLQVMTANGSQIKLRALLDQDSQVNLITERAPQLLRLTRKRMNAAVTGVGSVSGDCKGCLNLSCKSVYSNYTFETEALIVKKLTNN</sequence>
<evidence type="ECO:0000313" key="3">
    <source>
        <dbReference type="Proteomes" id="UP001314205"/>
    </source>
</evidence>
<name>A0AAV1LWK3_9NEOP</name>
<reference evidence="2 3" key="1">
    <citation type="submission" date="2023-11" db="EMBL/GenBank/DDBJ databases">
        <authorList>
            <person name="Hedman E."/>
            <person name="Englund M."/>
            <person name="Stromberg M."/>
            <person name="Nyberg Akerstrom W."/>
            <person name="Nylinder S."/>
            <person name="Jareborg N."/>
            <person name="Kallberg Y."/>
            <person name="Kronander E."/>
        </authorList>
    </citation>
    <scope>NUCLEOTIDE SEQUENCE [LARGE SCALE GENOMIC DNA]</scope>
</reference>
<gene>
    <name evidence="2" type="ORF">PARMNEM_LOCUS18133</name>
</gene>
<protein>
    <recommendedName>
        <fullName evidence="4">Peptidase A2 domain-containing protein</fullName>
    </recommendedName>
</protein>
<dbReference type="AlphaFoldDB" id="A0AAV1LWK3"/>
<organism evidence="2 3">
    <name type="scientific">Parnassius mnemosyne</name>
    <name type="common">clouded apollo</name>
    <dbReference type="NCBI Taxonomy" id="213953"/>
    <lineage>
        <taxon>Eukaryota</taxon>
        <taxon>Metazoa</taxon>
        <taxon>Ecdysozoa</taxon>
        <taxon>Arthropoda</taxon>
        <taxon>Hexapoda</taxon>
        <taxon>Insecta</taxon>
        <taxon>Pterygota</taxon>
        <taxon>Neoptera</taxon>
        <taxon>Endopterygota</taxon>
        <taxon>Lepidoptera</taxon>
        <taxon>Glossata</taxon>
        <taxon>Ditrysia</taxon>
        <taxon>Papilionoidea</taxon>
        <taxon>Papilionidae</taxon>
        <taxon>Parnassiinae</taxon>
        <taxon>Parnassini</taxon>
        <taxon>Parnassius</taxon>
        <taxon>Driopa</taxon>
    </lineage>
</organism>
<evidence type="ECO:0000256" key="1">
    <source>
        <dbReference type="SAM" id="MobiDB-lite"/>
    </source>
</evidence>
<proteinExistence type="predicted"/>
<feature type="region of interest" description="Disordered" evidence="1">
    <location>
        <begin position="1"/>
        <end position="25"/>
    </location>
</feature>
<comment type="caution">
    <text evidence="2">The sequence shown here is derived from an EMBL/GenBank/DDBJ whole genome shotgun (WGS) entry which is preliminary data.</text>
</comment>
<evidence type="ECO:0000313" key="2">
    <source>
        <dbReference type="EMBL" id="CAK1599235.1"/>
    </source>
</evidence>
<evidence type="ECO:0008006" key="4">
    <source>
        <dbReference type="Google" id="ProtNLM"/>
    </source>
</evidence>
<dbReference type="EMBL" id="CAVLGL010000115">
    <property type="protein sequence ID" value="CAK1599235.1"/>
    <property type="molecule type" value="Genomic_DNA"/>
</dbReference>
<feature type="compositionally biased region" description="Polar residues" evidence="1">
    <location>
        <begin position="11"/>
        <end position="25"/>
    </location>
</feature>
<keyword evidence="3" id="KW-1185">Reference proteome</keyword>
<dbReference type="Proteomes" id="UP001314205">
    <property type="component" value="Unassembled WGS sequence"/>
</dbReference>
<accession>A0AAV1LWK3</accession>